<dbReference type="Pfam" id="PF04683">
    <property type="entry name" value="Rpn13_ADRM1_Pru"/>
    <property type="match status" value="1"/>
</dbReference>
<dbReference type="AlphaFoldDB" id="A0A182VCI6"/>
<reference evidence="10" key="1">
    <citation type="submission" date="2020-05" db="UniProtKB">
        <authorList>
            <consortium name="EnsemblMetazoa"/>
        </authorList>
    </citation>
    <scope>IDENTIFICATION</scope>
    <source>
        <strain evidence="10">MAF</strain>
    </source>
</reference>
<evidence type="ECO:0000256" key="4">
    <source>
        <dbReference type="ARBA" id="ARBA00022490"/>
    </source>
</evidence>
<dbReference type="FunFam" id="2.30.29.70:FF:000001">
    <property type="entry name" value="Proteasomal ubiquitin receptor ADRM1"/>
    <property type="match status" value="1"/>
</dbReference>
<dbReference type="InterPro" id="IPR006773">
    <property type="entry name" value="Rpn13/ADRM1"/>
</dbReference>
<dbReference type="PROSITE" id="PS51917">
    <property type="entry name" value="PRU"/>
    <property type="match status" value="1"/>
</dbReference>
<evidence type="ECO:0000256" key="1">
    <source>
        <dbReference type="ARBA" id="ARBA00004123"/>
    </source>
</evidence>
<dbReference type="EnsemblMetazoa" id="AMEM012642-RA">
    <property type="protein sequence ID" value="AMEM012642-PA"/>
    <property type="gene ID" value="AMEM012642"/>
</dbReference>
<organism evidence="10 11">
    <name type="scientific">Anopheles merus</name>
    <name type="common">Mosquito</name>
    <dbReference type="NCBI Taxonomy" id="30066"/>
    <lineage>
        <taxon>Eukaryota</taxon>
        <taxon>Metazoa</taxon>
        <taxon>Ecdysozoa</taxon>
        <taxon>Arthropoda</taxon>
        <taxon>Hexapoda</taxon>
        <taxon>Insecta</taxon>
        <taxon>Pterygota</taxon>
        <taxon>Neoptera</taxon>
        <taxon>Endopterygota</taxon>
        <taxon>Diptera</taxon>
        <taxon>Nematocera</taxon>
        <taxon>Culicoidea</taxon>
        <taxon>Culicidae</taxon>
        <taxon>Anophelinae</taxon>
        <taxon>Anopheles</taxon>
    </lineage>
</organism>
<protein>
    <recommendedName>
        <fullName evidence="8">Proteasomal ubiquitin receptor ADRM1 homolog</fullName>
    </recommendedName>
</protein>
<dbReference type="GO" id="GO:0008541">
    <property type="term" value="C:proteasome regulatory particle, lid subcomplex"/>
    <property type="evidence" value="ECO:0007669"/>
    <property type="project" value="TreeGrafter"/>
</dbReference>
<keyword evidence="4" id="KW-0963">Cytoplasm</keyword>
<comment type="subcellular location">
    <subcellularLocation>
        <location evidence="2">Cytoplasm</location>
    </subcellularLocation>
    <subcellularLocation>
        <location evidence="1">Nucleus</location>
    </subcellularLocation>
</comment>
<dbReference type="GO" id="GO:0005737">
    <property type="term" value="C:cytoplasm"/>
    <property type="evidence" value="ECO:0007669"/>
    <property type="project" value="UniProtKB-SubCell"/>
</dbReference>
<evidence type="ECO:0000256" key="8">
    <source>
        <dbReference type="ARBA" id="ARBA00070663"/>
    </source>
</evidence>
<evidence type="ECO:0000256" key="5">
    <source>
        <dbReference type="ARBA" id="ARBA00022942"/>
    </source>
</evidence>
<keyword evidence="5" id="KW-0647">Proteasome</keyword>
<evidence type="ECO:0000313" key="11">
    <source>
        <dbReference type="Proteomes" id="UP000075903"/>
    </source>
</evidence>
<dbReference type="Gene3D" id="2.30.29.70">
    <property type="entry name" value="Proteasomal ubiquitin receptor Rpn13/ADRM1"/>
    <property type="match status" value="1"/>
</dbReference>
<comment type="similarity">
    <text evidence="3">Belongs to the ADRM1 family.</text>
</comment>
<dbReference type="InterPro" id="IPR038633">
    <property type="entry name" value="Rpn13/ADRM1_Pru_sf"/>
</dbReference>
<dbReference type="PANTHER" id="PTHR12225:SF0">
    <property type="entry name" value="PROTEASOMAL UBIQUITIN RECEPTOR ADRM1"/>
    <property type="match status" value="1"/>
</dbReference>
<dbReference type="GO" id="GO:0061133">
    <property type="term" value="F:endopeptidase activator activity"/>
    <property type="evidence" value="ECO:0007669"/>
    <property type="project" value="TreeGrafter"/>
</dbReference>
<evidence type="ECO:0000256" key="3">
    <source>
        <dbReference type="ARBA" id="ARBA00009216"/>
    </source>
</evidence>
<feature type="domain" description="Pru" evidence="9">
    <location>
        <begin position="17"/>
        <end position="130"/>
    </location>
</feature>
<name>A0A182VCI6_ANOME</name>
<comment type="function">
    <text evidence="7">May function as a proteasomal ubiquitin receptor. May promote the deubiquitinating activity associated with the 26S proteasome.</text>
</comment>
<sequence length="199" mass="22231">MSGPIFGSSSALGGSSGGNRHLVEFRAGRMNMVNKMVHPDNRKGLVYVYQAEDGLIHFCWKDRTSGTVEDDLILFPDDCEFKKIDYVKNGRVYVLKFKSSSRRLFFWMQEPKTDRDDEWCRRINEVINNPPSGNSIGSGGRNGGNDNGDLQYMLNNMSQQQIMQLFGGVGQMGGLSSLLGSMTSVKLLMKSGLRDKLCK</sequence>
<dbReference type="GO" id="GO:0070628">
    <property type="term" value="F:proteasome binding"/>
    <property type="evidence" value="ECO:0007669"/>
    <property type="project" value="TreeGrafter"/>
</dbReference>
<dbReference type="VEuPathDB" id="VectorBase:AMEM21_009673"/>
<proteinExistence type="inferred from homology"/>
<accession>A0A182VCI6</accession>
<dbReference type="STRING" id="30066.A0A182VCI6"/>
<dbReference type="InterPro" id="IPR044868">
    <property type="entry name" value="Rpn13/ADRM1_Pru"/>
</dbReference>
<dbReference type="GO" id="GO:0005634">
    <property type="term" value="C:nucleus"/>
    <property type="evidence" value="ECO:0007669"/>
    <property type="project" value="UniProtKB-SubCell"/>
</dbReference>
<evidence type="ECO:0000259" key="9">
    <source>
        <dbReference type="PROSITE" id="PS51917"/>
    </source>
</evidence>
<keyword evidence="11" id="KW-1185">Reference proteome</keyword>
<keyword evidence="6" id="KW-0539">Nucleus</keyword>
<evidence type="ECO:0000256" key="2">
    <source>
        <dbReference type="ARBA" id="ARBA00004496"/>
    </source>
</evidence>
<dbReference type="PANTHER" id="PTHR12225">
    <property type="entry name" value="ADHESION REGULATING MOLECULE 1 110 KDA CELL MEMBRANE GLYCOPROTEIN"/>
    <property type="match status" value="1"/>
</dbReference>
<evidence type="ECO:0000256" key="6">
    <source>
        <dbReference type="ARBA" id="ARBA00023242"/>
    </source>
</evidence>
<dbReference type="CDD" id="cd13314">
    <property type="entry name" value="PH_Rpn13"/>
    <property type="match status" value="1"/>
</dbReference>
<evidence type="ECO:0000256" key="7">
    <source>
        <dbReference type="ARBA" id="ARBA00054744"/>
    </source>
</evidence>
<dbReference type="VEuPathDB" id="VectorBase:AMEM012642"/>
<dbReference type="Proteomes" id="UP000075903">
    <property type="component" value="Unassembled WGS sequence"/>
</dbReference>
<evidence type="ECO:0000313" key="10">
    <source>
        <dbReference type="EnsemblMetazoa" id="AMEM012642-PA"/>
    </source>
</evidence>